<dbReference type="Proteomes" id="UP001162483">
    <property type="component" value="Unassembled WGS sequence"/>
</dbReference>
<keyword evidence="2" id="KW-1185">Reference proteome</keyword>
<accession>A0ABN9BVJ5</accession>
<reference evidence="1" key="1">
    <citation type="submission" date="2023-05" db="EMBL/GenBank/DDBJ databases">
        <authorList>
            <person name="Stuckert A."/>
        </authorList>
    </citation>
    <scope>NUCLEOTIDE SEQUENCE</scope>
</reference>
<evidence type="ECO:0000313" key="1">
    <source>
        <dbReference type="EMBL" id="CAI9551207.1"/>
    </source>
</evidence>
<evidence type="ECO:0000313" key="2">
    <source>
        <dbReference type="Proteomes" id="UP001162483"/>
    </source>
</evidence>
<gene>
    <name evidence="1" type="ORF">SPARVUS_LOCUS3700539</name>
</gene>
<dbReference type="EMBL" id="CATNWA010006011">
    <property type="protein sequence ID" value="CAI9551207.1"/>
    <property type="molecule type" value="Genomic_DNA"/>
</dbReference>
<organism evidence="1 2">
    <name type="scientific">Staurois parvus</name>
    <dbReference type="NCBI Taxonomy" id="386267"/>
    <lineage>
        <taxon>Eukaryota</taxon>
        <taxon>Metazoa</taxon>
        <taxon>Chordata</taxon>
        <taxon>Craniata</taxon>
        <taxon>Vertebrata</taxon>
        <taxon>Euteleostomi</taxon>
        <taxon>Amphibia</taxon>
        <taxon>Batrachia</taxon>
        <taxon>Anura</taxon>
        <taxon>Neobatrachia</taxon>
        <taxon>Ranoidea</taxon>
        <taxon>Ranidae</taxon>
        <taxon>Staurois</taxon>
    </lineage>
</organism>
<protein>
    <submittedName>
        <fullName evidence="1">Uncharacterized protein</fullName>
    </submittedName>
</protein>
<sequence>MQSGKYHSPGNSQTQTHPLDFQIEKCNSSLQRTSFHCSRVQWWLAELLLFPVASTLL</sequence>
<name>A0ABN9BVJ5_9NEOB</name>
<proteinExistence type="predicted"/>
<comment type="caution">
    <text evidence="1">The sequence shown here is derived from an EMBL/GenBank/DDBJ whole genome shotgun (WGS) entry which is preliminary data.</text>
</comment>